<protein>
    <submittedName>
        <fullName evidence="1">Uncharacterized protein</fullName>
    </submittedName>
</protein>
<dbReference type="AlphaFoldDB" id="A0A559K078"/>
<reference evidence="1 2" key="1">
    <citation type="submission" date="2019-07" db="EMBL/GenBank/DDBJ databases">
        <authorList>
            <person name="Kim J."/>
        </authorList>
    </citation>
    <scope>NUCLEOTIDE SEQUENCE [LARGE SCALE GENOMIC DNA]</scope>
    <source>
        <strain evidence="1 2">JC52</strain>
    </source>
</reference>
<dbReference type="Proteomes" id="UP000317036">
    <property type="component" value="Unassembled WGS sequence"/>
</dbReference>
<keyword evidence="2" id="KW-1185">Reference proteome</keyword>
<name>A0A559K078_9BACL</name>
<comment type="caution">
    <text evidence="1">The sequence shown here is derived from an EMBL/GenBank/DDBJ whole genome shotgun (WGS) entry which is preliminary data.</text>
</comment>
<dbReference type="RefSeq" id="WP_144853992.1">
    <property type="nucleotide sequence ID" value="NZ_VNJI01000057.1"/>
</dbReference>
<dbReference type="EMBL" id="VNJI01000057">
    <property type="protein sequence ID" value="TVY05497.1"/>
    <property type="molecule type" value="Genomic_DNA"/>
</dbReference>
<organism evidence="1 2">
    <name type="scientific">Paenibacillus cremeus</name>
    <dbReference type="NCBI Taxonomy" id="2163881"/>
    <lineage>
        <taxon>Bacteria</taxon>
        <taxon>Bacillati</taxon>
        <taxon>Bacillota</taxon>
        <taxon>Bacilli</taxon>
        <taxon>Bacillales</taxon>
        <taxon>Paenibacillaceae</taxon>
        <taxon>Paenibacillus</taxon>
    </lineage>
</organism>
<evidence type="ECO:0000313" key="2">
    <source>
        <dbReference type="Proteomes" id="UP000317036"/>
    </source>
</evidence>
<evidence type="ECO:0000313" key="1">
    <source>
        <dbReference type="EMBL" id="TVY05497.1"/>
    </source>
</evidence>
<proteinExistence type="predicted"/>
<gene>
    <name evidence="1" type="ORF">FPZ49_29825</name>
</gene>
<accession>A0A559K078</accession>
<dbReference type="OrthoDB" id="2628951at2"/>
<sequence length="70" mass="8025">MAQKDGKDKDKVELQGRVAFDVENREWVMWDETAFIGMEELYAGINAFLKLRQLPPLKVGDEISLTVKRG</sequence>